<dbReference type="HOGENOM" id="CLU_062454_1_0_1"/>
<keyword evidence="3" id="KW-1185">Reference proteome</keyword>
<reference evidence="3" key="1">
    <citation type="journal article" date="2012" name="MBio">
        <title>Comparative genome analysis of Trichophyton rubrum and related dermatophytes reveals candidate genes involved in infection.</title>
        <authorList>
            <person name="Martinez D.A."/>
            <person name="Oliver B.G."/>
            <person name="Graeser Y."/>
            <person name="Goldberg J.M."/>
            <person name="Li W."/>
            <person name="Martinez-Rossi N.M."/>
            <person name="Monod M."/>
            <person name="Shelest E."/>
            <person name="Barton R.C."/>
            <person name="Birch E."/>
            <person name="Brakhage A.A."/>
            <person name="Chen Z."/>
            <person name="Gurr S.J."/>
            <person name="Heiman D."/>
            <person name="Heitman J."/>
            <person name="Kosti I."/>
            <person name="Rossi A."/>
            <person name="Saif S."/>
            <person name="Samalova M."/>
            <person name="Saunders C.W."/>
            <person name="Shea T."/>
            <person name="Summerbell R.C."/>
            <person name="Xu J."/>
            <person name="Young S."/>
            <person name="Zeng Q."/>
            <person name="Birren B.W."/>
            <person name="Cuomo C.A."/>
            <person name="White T.C."/>
        </authorList>
    </citation>
    <scope>NUCLEOTIDE SEQUENCE [LARGE SCALE GENOMIC DNA]</scope>
    <source>
        <strain evidence="3">ATCC MYA-4605 / CBS 113480</strain>
    </source>
</reference>
<evidence type="ECO:0000313" key="3">
    <source>
        <dbReference type="Proteomes" id="UP000002035"/>
    </source>
</evidence>
<keyword evidence="1" id="KW-0732">Signal</keyword>
<dbReference type="OrthoDB" id="76567at2759"/>
<dbReference type="RefSeq" id="XP_002844548.1">
    <property type="nucleotide sequence ID" value="XM_002844502.1"/>
</dbReference>
<feature type="signal peptide" evidence="1">
    <location>
        <begin position="1"/>
        <end position="22"/>
    </location>
</feature>
<organism evidence="2 3">
    <name type="scientific">Arthroderma otae (strain ATCC MYA-4605 / CBS 113480)</name>
    <name type="common">Microsporum canis</name>
    <dbReference type="NCBI Taxonomy" id="554155"/>
    <lineage>
        <taxon>Eukaryota</taxon>
        <taxon>Fungi</taxon>
        <taxon>Dikarya</taxon>
        <taxon>Ascomycota</taxon>
        <taxon>Pezizomycotina</taxon>
        <taxon>Eurotiomycetes</taxon>
        <taxon>Eurotiomycetidae</taxon>
        <taxon>Onygenales</taxon>
        <taxon>Arthrodermataceae</taxon>
        <taxon>Microsporum</taxon>
    </lineage>
</organism>
<feature type="chain" id="PRO_5002949688" evidence="1">
    <location>
        <begin position="23"/>
        <end position="376"/>
    </location>
</feature>
<proteinExistence type="predicted"/>
<dbReference type="Proteomes" id="UP000002035">
    <property type="component" value="Unassembled WGS sequence"/>
</dbReference>
<accession>C5FUV9</accession>
<name>C5FUV9_ARTOC</name>
<dbReference type="VEuPathDB" id="FungiDB:MCYG_06512"/>
<dbReference type="AlphaFoldDB" id="C5FUV9"/>
<protein>
    <submittedName>
        <fullName evidence="2">Uncharacterized protein</fullName>
    </submittedName>
</protein>
<dbReference type="EMBL" id="DS995706">
    <property type="protein sequence ID" value="EEQ33693.1"/>
    <property type="molecule type" value="Genomic_DNA"/>
</dbReference>
<dbReference type="GeneID" id="9222322"/>
<gene>
    <name evidence="2" type="ORF">MCYG_06512</name>
</gene>
<dbReference type="eggNOG" id="ENOG502SUK3">
    <property type="taxonomic scope" value="Eukaryota"/>
</dbReference>
<sequence>MPAVWRMFWCRPLFLLACGVFSLDIEGCGGTKYQLRVSTSSINLEYQLHIFQNNYCTGTPDDHKSHLWSKVHSLRSGRTDTVSRADRLIAIKYLTTMGSTTGPMRSLRSNTNIPPEEPSAQKLFNNIRKVILNTNHPADLTFQNIPPSTGFQIATSFSEDPEIERALPRISYNPLTQALTARVMPTVVHDCHQEWLSNELLDMVVVGFLTVAERKELNLRVGTTFKGFATPYTSATKEPDACILPDTLPLPTVAVETGWSESWPRLNADKDLWLVGGASVELVLLIRWTKISGGRVKGDLHVHGKDPAGNVVLLQTEPIFPAPAGNVNQVVPISRRQLFGSCIFPGRNPGDIYNLSVANLRGKADGPIRSMGFIPA</sequence>
<evidence type="ECO:0000313" key="2">
    <source>
        <dbReference type="EMBL" id="EEQ33693.1"/>
    </source>
</evidence>
<evidence type="ECO:0000256" key="1">
    <source>
        <dbReference type="SAM" id="SignalP"/>
    </source>
</evidence>
<dbReference type="OMA" id="RNPADTY"/>